<dbReference type="Proteomes" id="UP000015105">
    <property type="component" value="Chromosome 3D"/>
</dbReference>
<dbReference type="InterPro" id="IPR004158">
    <property type="entry name" value="DUF247_pln"/>
</dbReference>
<reference evidence="2" key="3">
    <citation type="journal article" date="2017" name="Nature">
        <title>Genome sequence of the progenitor of the wheat D genome Aegilops tauschii.</title>
        <authorList>
            <person name="Luo M.C."/>
            <person name="Gu Y.Q."/>
            <person name="Puiu D."/>
            <person name="Wang H."/>
            <person name="Twardziok S.O."/>
            <person name="Deal K.R."/>
            <person name="Huo N."/>
            <person name="Zhu T."/>
            <person name="Wang L."/>
            <person name="Wang Y."/>
            <person name="McGuire P.E."/>
            <person name="Liu S."/>
            <person name="Long H."/>
            <person name="Ramasamy R.K."/>
            <person name="Rodriguez J.C."/>
            <person name="Van S.L."/>
            <person name="Yuan L."/>
            <person name="Wang Z."/>
            <person name="Xia Z."/>
            <person name="Xiao L."/>
            <person name="Anderson O.D."/>
            <person name="Ouyang S."/>
            <person name="Liang Y."/>
            <person name="Zimin A.V."/>
            <person name="Pertea G."/>
            <person name="Qi P."/>
            <person name="Bennetzen J.L."/>
            <person name="Dai X."/>
            <person name="Dawson M.W."/>
            <person name="Muller H.G."/>
            <person name="Kugler K."/>
            <person name="Rivarola-Duarte L."/>
            <person name="Spannagl M."/>
            <person name="Mayer K.F.X."/>
            <person name="Lu F.H."/>
            <person name="Bevan M.W."/>
            <person name="Leroy P."/>
            <person name="Li P."/>
            <person name="You F.M."/>
            <person name="Sun Q."/>
            <person name="Liu Z."/>
            <person name="Lyons E."/>
            <person name="Wicker T."/>
            <person name="Salzberg S.L."/>
            <person name="Devos K.M."/>
            <person name="Dvorak J."/>
        </authorList>
    </citation>
    <scope>NUCLEOTIDE SEQUENCE [LARGE SCALE GENOMIC DNA]</scope>
    <source>
        <strain evidence="2">cv. AL8/78</strain>
    </source>
</reference>
<keyword evidence="1" id="KW-1133">Transmembrane helix</keyword>
<keyword evidence="3" id="KW-1185">Reference proteome</keyword>
<keyword evidence="1" id="KW-0812">Transmembrane</keyword>
<evidence type="ECO:0000256" key="1">
    <source>
        <dbReference type="SAM" id="Phobius"/>
    </source>
</evidence>
<reference evidence="3" key="2">
    <citation type="journal article" date="2017" name="Nat. Plants">
        <title>The Aegilops tauschii genome reveals multiple impacts of transposons.</title>
        <authorList>
            <person name="Zhao G."/>
            <person name="Zou C."/>
            <person name="Li K."/>
            <person name="Wang K."/>
            <person name="Li T."/>
            <person name="Gao L."/>
            <person name="Zhang X."/>
            <person name="Wang H."/>
            <person name="Yang Z."/>
            <person name="Liu X."/>
            <person name="Jiang W."/>
            <person name="Mao L."/>
            <person name="Kong X."/>
            <person name="Jiao Y."/>
            <person name="Jia J."/>
        </authorList>
    </citation>
    <scope>NUCLEOTIDE SEQUENCE [LARGE SCALE GENOMIC DNA]</scope>
    <source>
        <strain evidence="3">cv. AL8/78</strain>
    </source>
</reference>
<proteinExistence type="predicted"/>
<feature type="transmembrane region" description="Helical" evidence="1">
    <location>
        <begin position="229"/>
        <end position="254"/>
    </location>
</feature>
<reference evidence="2" key="5">
    <citation type="journal article" date="2021" name="G3 (Bethesda)">
        <title>Aegilops tauschii genome assembly Aet v5.0 features greater sequence contiguity and improved annotation.</title>
        <authorList>
            <person name="Wang L."/>
            <person name="Zhu T."/>
            <person name="Rodriguez J.C."/>
            <person name="Deal K.R."/>
            <person name="Dubcovsky J."/>
            <person name="McGuire P.E."/>
            <person name="Lux T."/>
            <person name="Spannagl M."/>
            <person name="Mayer K.F.X."/>
            <person name="Baldrich P."/>
            <person name="Meyers B.C."/>
            <person name="Huo N."/>
            <person name="Gu Y.Q."/>
            <person name="Zhou H."/>
            <person name="Devos K.M."/>
            <person name="Bennetzen J.L."/>
            <person name="Unver T."/>
            <person name="Budak H."/>
            <person name="Gulick P.J."/>
            <person name="Galiba G."/>
            <person name="Kalapos B."/>
            <person name="Nelson D.R."/>
            <person name="Li P."/>
            <person name="You F.M."/>
            <person name="Luo M.C."/>
            <person name="Dvorak J."/>
        </authorList>
    </citation>
    <scope>NUCLEOTIDE SEQUENCE [LARGE SCALE GENOMIC DNA]</scope>
    <source>
        <strain evidence="2">cv. AL8/78</strain>
    </source>
</reference>
<name>A0A453DY32_AEGTS</name>
<dbReference type="Gramene" id="AET3Gv20152900.1">
    <property type="protein sequence ID" value="AET3Gv20152900.1"/>
    <property type="gene ID" value="AET3Gv20152900"/>
</dbReference>
<dbReference type="AlphaFoldDB" id="A0A453DY32"/>
<sequence length="258" mass="29086">KELQSLAGYSNEPGLLCTRVRDLLAEGRYITKATPESPAKEPAHLLHLVHTYFAPPKSGEAAIDIVRNKGTAGPWKRATLYRRCAYVQFKRREFEAGVESILDVSLQGGTLLIPCLQIDGNTWTILRNLMALEEQMPERPVTAYCVFMSQLARQAEDVEFLEYEGIIINFLGNNEVVVQGFSNLCEGVINDKPSYLYDIWHTLDKRSKSAWNKFMGSFMERNMLDNVQFVAFIGAVILLILQIAQVIIGSLSLINKQK</sequence>
<reference evidence="2" key="4">
    <citation type="submission" date="2019-03" db="UniProtKB">
        <authorList>
            <consortium name="EnsemblPlants"/>
        </authorList>
    </citation>
    <scope>IDENTIFICATION</scope>
</reference>
<accession>A0A453DY32</accession>
<reference evidence="3" key="1">
    <citation type="journal article" date="2014" name="Science">
        <title>Ancient hybridizations among the ancestral genomes of bread wheat.</title>
        <authorList>
            <consortium name="International Wheat Genome Sequencing Consortium,"/>
            <person name="Marcussen T."/>
            <person name="Sandve S.R."/>
            <person name="Heier L."/>
            <person name="Spannagl M."/>
            <person name="Pfeifer M."/>
            <person name="Jakobsen K.S."/>
            <person name="Wulff B.B."/>
            <person name="Steuernagel B."/>
            <person name="Mayer K.F."/>
            <person name="Olsen O.A."/>
        </authorList>
    </citation>
    <scope>NUCLEOTIDE SEQUENCE [LARGE SCALE GENOMIC DNA]</scope>
    <source>
        <strain evidence="3">cv. AL8/78</strain>
    </source>
</reference>
<organism evidence="2 3">
    <name type="scientific">Aegilops tauschii subsp. strangulata</name>
    <name type="common">Goatgrass</name>
    <dbReference type="NCBI Taxonomy" id="200361"/>
    <lineage>
        <taxon>Eukaryota</taxon>
        <taxon>Viridiplantae</taxon>
        <taxon>Streptophyta</taxon>
        <taxon>Embryophyta</taxon>
        <taxon>Tracheophyta</taxon>
        <taxon>Spermatophyta</taxon>
        <taxon>Magnoliopsida</taxon>
        <taxon>Liliopsida</taxon>
        <taxon>Poales</taxon>
        <taxon>Poaceae</taxon>
        <taxon>BOP clade</taxon>
        <taxon>Pooideae</taxon>
        <taxon>Triticodae</taxon>
        <taxon>Triticeae</taxon>
        <taxon>Triticinae</taxon>
        <taxon>Aegilops</taxon>
    </lineage>
</organism>
<dbReference type="PANTHER" id="PTHR31170">
    <property type="entry name" value="BNAC04G53230D PROTEIN"/>
    <property type="match status" value="1"/>
</dbReference>
<dbReference type="Pfam" id="PF03140">
    <property type="entry name" value="DUF247"/>
    <property type="match status" value="1"/>
</dbReference>
<evidence type="ECO:0000313" key="3">
    <source>
        <dbReference type="Proteomes" id="UP000015105"/>
    </source>
</evidence>
<dbReference type="EnsemblPlants" id="AET3Gv20152900.1">
    <property type="protein sequence ID" value="AET3Gv20152900.1"/>
    <property type="gene ID" value="AET3Gv20152900"/>
</dbReference>
<keyword evidence="1" id="KW-0472">Membrane</keyword>
<protein>
    <submittedName>
        <fullName evidence="2">Uncharacterized protein</fullName>
    </submittedName>
</protein>
<dbReference type="PANTHER" id="PTHR31170:SF18">
    <property type="entry name" value="(WILD MALAYSIAN BANANA) HYPOTHETICAL PROTEIN"/>
    <property type="match status" value="1"/>
</dbReference>
<evidence type="ECO:0000313" key="2">
    <source>
        <dbReference type="EnsemblPlants" id="AET3Gv20152900.1"/>
    </source>
</evidence>